<dbReference type="OrthoDB" id="187449at2157"/>
<evidence type="ECO:0000256" key="3">
    <source>
        <dbReference type="ARBA" id="ARBA00022989"/>
    </source>
</evidence>
<evidence type="ECO:0000256" key="1">
    <source>
        <dbReference type="ARBA" id="ARBA00004141"/>
    </source>
</evidence>
<evidence type="ECO:0000313" key="8">
    <source>
        <dbReference type="Proteomes" id="UP000185687"/>
    </source>
</evidence>
<dbReference type="RefSeq" id="WP_076580745.1">
    <property type="nucleotide sequence ID" value="NZ_CP019327.1"/>
</dbReference>
<gene>
    <name evidence="6" type="ORF">BB347_09080</name>
    <name evidence="7" type="ORF">SAMN05421809_1538</name>
</gene>
<protein>
    <recommendedName>
        <fullName evidence="10">DUF4870 domain-containing protein</fullName>
    </recommendedName>
</protein>
<dbReference type="KEGG" id="hda:BB347_09080"/>
<dbReference type="EMBL" id="CP019327">
    <property type="protein sequence ID" value="APX96757.1"/>
    <property type="molecule type" value="Genomic_DNA"/>
</dbReference>
<evidence type="ECO:0000313" key="7">
    <source>
        <dbReference type="EMBL" id="SIR59043.1"/>
    </source>
</evidence>
<keyword evidence="2 5" id="KW-0812">Transmembrane</keyword>
<dbReference type="Pfam" id="PF09685">
    <property type="entry name" value="MamF_MmsF"/>
    <property type="match status" value="1"/>
</dbReference>
<evidence type="ECO:0000313" key="6">
    <source>
        <dbReference type="EMBL" id="APX96757.1"/>
    </source>
</evidence>
<feature type="transmembrane region" description="Helical" evidence="5">
    <location>
        <begin position="58"/>
        <end position="82"/>
    </location>
</feature>
<reference evidence="6 9" key="1">
    <citation type="submission" date="2017-01" db="EMBL/GenBank/DDBJ databases">
        <title>Complete genome sequence of Haloterrigena daqingensis type strain (JX313T).</title>
        <authorList>
            <person name="Shuang W."/>
        </authorList>
    </citation>
    <scope>NUCLEOTIDE SEQUENCE [LARGE SCALE GENOMIC DNA]</scope>
    <source>
        <strain evidence="6 9">JX313</strain>
    </source>
</reference>
<evidence type="ECO:0000256" key="5">
    <source>
        <dbReference type="SAM" id="Phobius"/>
    </source>
</evidence>
<reference evidence="7 8" key="2">
    <citation type="submission" date="2017-01" db="EMBL/GenBank/DDBJ databases">
        <authorList>
            <person name="Mah S.A."/>
            <person name="Swanson W.J."/>
            <person name="Moy G.W."/>
            <person name="Vacquier V.D."/>
        </authorList>
    </citation>
    <scope>NUCLEOTIDE SEQUENCE [LARGE SCALE GENOMIC DNA]</scope>
    <source>
        <strain evidence="7 8">CGMCC 1.8909</strain>
    </source>
</reference>
<feature type="transmembrane region" description="Helical" evidence="5">
    <location>
        <begin position="23"/>
        <end position="46"/>
    </location>
</feature>
<proteinExistence type="predicted"/>
<keyword evidence="4 5" id="KW-0472">Membrane</keyword>
<evidence type="ECO:0008006" key="10">
    <source>
        <dbReference type="Google" id="ProtNLM"/>
    </source>
</evidence>
<keyword evidence="8" id="KW-1185">Reference proteome</keyword>
<dbReference type="AlphaFoldDB" id="A0A1N7C6B5"/>
<organism evidence="7 8">
    <name type="scientific">Natronorubrum daqingense</name>
    <dbReference type="NCBI Taxonomy" id="588898"/>
    <lineage>
        <taxon>Archaea</taxon>
        <taxon>Methanobacteriati</taxon>
        <taxon>Methanobacteriota</taxon>
        <taxon>Stenosarchaea group</taxon>
        <taxon>Halobacteria</taxon>
        <taxon>Halobacteriales</taxon>
        <taxon>Natrialbaceae</taxon>
        <taxon>Natronorubrum</taxon>
    </lineage>
</organism>
<accession>A0A1N7C6B5</accession>
<evidence type="ECO:0000256" key="4">
    <source>
        <dbReference type="ARBA" id="ARBA00023136"/>
    </source>
</evidence>
<dbReference type="EMBL" id="FTNP01000002">
    <property type="protein sequence ID" value="SIR59043.1"/>
    <property type="molecule type" value="Genomic_DNA"/>
</dbReference>
<dbReference type="Proteomes" id="UP000185687">
    <property type="component" value="Unassembled WGS sequence"/>
</dbReference>
<feature type="transmembrane region" description="Helical" evidence="5">
    <location>
        <begin position="88"/>
        <end position="111"/>
    </location>
</feature>
<dbReference type="InterPro" id="IPR019109">
    <property type="entry name" value="MamF_MmsF"/>
</dbReference>
<evidence type="ECO:0000256" key="2">
    <source>
        <dbReference type="ARBA" id="ARBA00022692"/>
    </source>
</evidence>
<sequence>MTATSTTTPTRHTTSSTTLTRSIAATTHLIALVTWIVGPLVVMWLSRSEYVSEHAKDALNWQLTVGIVGYLAAALVALTVVTGDSTPVLWSSVLAVVVLGGNLLFCVVAAITAIRGDHWEYPVAIRVVESPTVSRTF</sequence>
<dbReference type="GeneID" id="30956093"/>
<dbReference type="Proteomes" id="UP000187321">
    <property type="component" value="Chromosome"/>
</dbReference>
<name>A0A1N7C6B5_9EURY</name>
<comment type="subcellular location">
    <subcellularLocation>
        <location evidence="1">Membrane</location>
        <topology evidence="1">Multi-pass membrane protein</topology>
    </subcellularLocation>
</comment>
<keyword evidence="3 5" id="KW-1133">Transmembrane helix</keyword>
<dbReference type="STRING" id="588898.BB347_09080"/>
<evidence type="ECO:0000313" key="9">
    <source>
        <dbReference type="Proteomes" id="UP000187321"/>
    </source>
</evidence>